<gene>
    <name evidence="1" type="ORF">Baya_10771</name>
</gene>
<comment type="caution">
    <text evidence="1">The sequence shown here is derived from an EMBL/GenBank/DDBJ whole genome shotgun (WGS) entry which is preliminary data.</text>
</comment>
<dbReference type="EMBL" id="VCAZ01000082">
    <property type="protein sequence ID" value="TSQ12691.1"/>
    <property type="molecule type" value="Genomic_DNA"/>
</dbReference>
<dbReference type="AlphaFoldDB" id="A0A556UZB2"/>
<organism evidence="1 2">
    <name type="scientific">Bagarius yarrelli</name>
    <name type="common">Goonch</name>
    <name type="synonym">Bagrus yarrelli</name>
    <dbReference type="NCBI Taxonomy" id="175774"/>
    <lineage>
        <taxon>Eukaryota</taxon>
        <taxon>Metazoa</taxon>
        <taxon>Chordata</taxon>
        <taxon>Craniata</taxon>
        <taxon>Vertebrata</taxon>
        <taxon>Euteleostomi</taxon>
        <taxon>Actinopterygii</taxon>
        <taxon>Neopterygii</taxon>
        <taxon>Teleostei</taxon>
        <taxon>Ostariophysi</taxon>
        <taxon>Siluriformes</taxon>
        <taxon>Sisoridae</taxon>
        <taxon>Sisorinae</taxon>
        <taxon>Bagarius</taxon>
    </lineage>
</organism>
<evidence type="ECO:0000313" key="1">
    <source>
        <dbReference type="EMBL" id="TSQ12691.1"/>
    </source>
</evidence>
<reference evidence="1 2" key="1">
    <citation type="journal article" date="2019" name="Genome Biol. Evol.">
        <title>Whole-Genome Sequencing of the Giant Devil Catfish, Bagarius yarrelli.</title>
        <authorList>
            <person name="Jiang W."/>
            <person name="Lv Y."/>
            <person name="Cheng L."/>
            <person name="Yang K."/>
            <person name="Chao B."/>
            <person name="Wang X."/>
            <person name="Li Y."/>
            <person name="Pan X."/>
            <person name="You X."/>
            <person name="Zhang Y."/>
            <person name="Yang J."/>
            <person name="Li J."/>
            <person name="Zhang X."/>
            <person name="Liu S."/>
            <person name="Sun C."/>
            <person name="Yang J."/>
            <person name="Shi Q."/>
        </authorList>
    </citation>
    <scope>NUCLEOTIDE SEQUENCE [LARGE SCALE GENOMIC DNA]</scope>
    <source>
        <strain evidence="1">JWS20170419001</strain>
        <tissue evidence="1">Muscle</tissue>
    </source>
</reference>
<keyword evidence="2" id="KW-1185">Reference proteome</keyword>
<dbReference type="Proteomes" id="UP000319801">
    <property type="component" value="Unassembled WGS sequence"/>
</dbReference>
<sequence length="126" mass="14397">MPTLALRFDEMGKQDGFLQDRCLSGNDQKVNSDGWYTCKNTYKLLIMSLLCLKGVLNPDEFAIFAVTQSSEEMLQRFLREPQSYGSCKPKLNQTVVHWDACFPSVSHNKDAQAVMGKDSWWPNRAE</sequence>
<protein>
    <submittedName>
        <fullName evidence="1">Uncharacterized protein</fullName>
    </submittedName>
</protein>
<evidence type="ECO:0000313" key="2">
    <source>
        <dbReference type="Proteomes" id="UP000319801"/>
    </source>
</evidence>
<accession>A0A556UZB2</accession>
<name>A0A556UZB2_BAGYA</name>
<proteinExistence type="predicted"/>